<accession>A0A7S3QLY3</accession>
<evidence type="ECO:0000313" key="2">
    <source>
        <dbReference type="EMBL" id="CAE0486516.1"/>
    </source>
</evidence>
<feature type="region of interest" description="Disordered" evidence="1">
    <location>
        <begin position="1"/>
        <end position="65"/>
    </location>
</feature>
<feature type="compositionally biased region" description="Polar residues" evidence="1">
    <location>
        <begin position="548"/>
        <end position="579"/>
    </location>
</feature>
<feature type="compositionally biased region" description="Basic and acidic residues" evidence="1">
    <location>
        <begin position="27"/>
        <end position="38"/>
    </location>
</feature>
<protein>
    <submittedName>
        <fullName evidence="2">Uncharacterized protein</fullName>
    </submittedName>
</protein>
<feature type="region of interest" description="Disordered" evidence="1">
    <location>
        <begin position="77"/>
        <end position="175"/>
    </location>
</feature>
<name>A0A7S3QLY3_DUNTE</name>
<gene>
    <name evidence="2" type="ORF">DTER00134_LOCUS1555</name>
</gene>
<sequence>MEAVEAQAPHNPENQEAPSTLPVYKSLHVDLGQEHEGSGDEGEAGGAMPRLTSPLKTSPCVNQRPFAPATHKVHHEVFTQDVSPRTSPGGSSPKNTLKKSQGSPNRLNASSTVHSPNYTLKLPGSSSSPKSLLRNRFSVTNTSVSPERSLQPSMRSKFYSNESGEHLAQQQLKPQTPVSPSRVLQQCSVPLPPVLSFESWWNEGKERMHVTIDFESATGICTASLNVAAQVHRGPSFGQTPIEPWDLHVGAQLRLLGRRMTLQKARDAQTLQWLDAQAFLLRRVKEQFEQQLSKFRLVGSYTRDRGPRCEGIDSVCHASTPTGGRANLRNLRDDIVDLAIVLREHQLSMPLTSLNTERSTGLPSLLSPMCARGDMLTGTPSCFSQSWSPERWRAEDLDCISKAGENLADGMQSSRAEVLRRDFMNWIVNIPLAASAARLEKQGQHYMEPSIPTNVARQQVRQSSGKTAGRPSLSTHATDGARKGLTLDLQMFPQHKAPPEEKSHRSQEDGTKGRAARPEKQQAKSSNPNPVKQGSPEIPQPARPGSRRFSNSLVTPPQSISRANSMTNQLSNQMRSSRSPTPPMQKMDSAIQGGNCGSKGIRQGSHLMSGTCA</sequence>
<feature type="compositionally biased region" description="Polar residues" evidence="1">
    <location>
        <begin position="137"/>
        <end position="175"/>
    </location>
</feature>
<feature type="compositionally biased region" description="Polar residues" evidence="1">
    <location>
        <begin position="80"/>
        <end position="118"/>
    </location>
</feature>
<feature type="region of interest" description="Disordered" evidence="1">
    <location>
        <begin position="495"/>
        <end position="613"/>
    </location>
</feature>
<dbReference type="EMBL" id="HBIP01003517">
    <property type="protein sequence ID" value="CAE0486516.1"/>
    <property type="molecule type" value="Transcribed_RNA"/>
</dbReference>
<evidence type="ECO:0000256" key="1">
    <source>
        <dbReference type="SAM" id="MobiDB-lite"/>
    </source>
</evidence>
<feature type="compositionally biased region" description="Polar residues" evidence="1">
    <location>
        <begin position="523"/>
        <end position="532"/>
    </location>
</feature>
<feature type="region of interest" description="Disordered" evidence="1">
    <location>
        <begin position="449"/>
        <end position="479"/>
    </location>
</feature>
<dbReference type="AlphaFoldDB" id="A0A7S3QLY3"/>
<feature type="compositionally biased region" description="Low complexity" evidence="1">
    <location>
        <begin position="120"/>
        <end position="132"/>
    </location>
</feature>
<reference evidence="2" key="1">
    <citation type="submission" date="2021-01" db="EMBL/GenBank/DDBJ databases">
        <authorList>
            <person name="Corre E."/>
            <person name="Pelletier E."/>
            <person name="Niang G."/>
            <person name="Scheremetjew M."/>
            <person name="Finn R."/>
            <person name="Kale V."/>
            <person name="Holt S."/>
            <person name="Cochrane G."/>
            <person name="Meng A."/>
            <person name="Brown T."/>
            <person name="Cohen L."/>
        </authorList>
    </citation>
    <scope>NUCLEOTIDE SEQUENCE</scope>
    <source>
        <strain evidence="2">CCMP1320</strain>
    </source>
</reference>
<feature type="compositionally biased region" description="Polar residues" evidence="1">
    <location>
        <begin position="451"/>
        <end position="477"/>
    </location>
</feature>
<proteinExistence type="predicted"/>
<organism evidence="2">
    <name type="scientific">Dunaliella tertiolecta</name>
    <name type="common">Green alga</name>
    <dbReference type="NCBI Taxonomy" id="3047"/>
    <lineage>
        <taxon>Eukaryota</taxon>
        <taxon>Viridiplantae</taxon>
        <taxon>Chlorophyta</taxon>
        <taxon>core chlorophytes</taxon>
        <taxon>Chlorophyceae</taxon>
        <taxon>CS clade</taxon>
        <taxon>Chlamydomonadales</taxon>
        <taxon>Dunaliellaceae</taxon>
        <taxon>Dunaliella</taxon>
    </lineage>
</organism>
<feature type="compositionally biased region" description="Basic and acidic residues" evidence="1">
    <location>
        <begin position="497"/>
        <end position="522"/>
    </location>
</feature>